<protein>
    <submittedName>
        <fullName evidence="1">Uncharacterized protein</fullName>
    </submittedName>
</protein>
<proteinExistence type="predicted"/>
<name>A0ACB8QYD4_9AGAM</name>
<dbReference type="Proteomes" id="UP000814128">
    <property type="component" value="Unassembled WGS sequence"/>
</dbReference>
<gene>
    <name evidence="1" type="ORF">K488DRAFT_75698</name>
</gene>
<reference evidence="1" key="2">
    <citation type="journal article" date="2022" name="New Phytol.">
        <title>Evolutionary transition to the ectomycorrhizal habit in the genomes of a hyperdiverse lineage of mushroom-forming fungi.</title>
        <authorList>
            <person name="Looney B."/>
            <person name="Miyauchi S."/>
            <person name="Morin E."/>
            <person name="Drula E."/>
            <person name="Courty P.E."/>
            <person name="Kohler A."/>
            <person name="Kuo A."/>
            <person name="LaButti K."/>
            <person name="Pangilinan J."/>
            <person name="Lipzen A."/>
            <person name="Riley R."/>
            <person name="Andreopoulos W."/>
            <person name="He G."/>
            <person name="Johnson J."/>
            <person name="Nolan M."/>
            <person name="Tritt A."/>
            <person name="Barry K.W."/>
            <person name="Grigoriev I.V."/>
            <person name="Nagy L.G."/>
            <person name="Hibbett D."/>
            <person name="Henrissat B."/>
            <person name="Matheny P.B."/>
            <person name="Labbe J."/>
            <person name="Martin F.M."/>
        </authorList>
    </citation>
    <scope>NUCLEOTIDE SEQUENCE</scope>
    <source>
        <strain evidence="1">EC-137</strain>
    </source>
</reference>
<keyword evidence="2" id="KW-1185">Reference proteome</keyword>
<comment type="caution">
    <text evidence="1">The sequence shown here is derived from an EMBL/GenBank/DDBJ whole genome shotgun (WGS) entry which is preliminary data.</text>
</comment>
<evidence type="ECO:0000313" key="2">
    <source>
        <dbReference type="Proteomes" id="UP000814128"/>
    </source>
</evidence>
<evidence type="ECO:0000313" key="1">
    <source>
        <dbReference type="EMBL" id="KAI0036924.1"/>
    </source>
</evidence>
<accession>A0ACB8QYD4</accession>
<reference evidence="1" key="1">
    <citation type="submission" date="2021-02" db="EMBL/GenBank/DDBJ databases">
        <authorList>
            <consortium name="DOE Joint Genome Institute"/>
            <person name="Ahrendt S."/>
            <person name="Looney B.P."/>
            <person name="Miyauchi S."/>
            <person name="Morin E."/>
            <person name="Drula E."/>
            <person name="Courty P.E."/>
            <person name="Chicoki N."/>
            <person name="Fauchery L."/>
            <person name="Kohler A."/>
            <person name="Kuo A."/>
            <person name="Labutti K."/>
            <person name="Pangilinan J."/>
            <person name="Lipzen A."/>
            <person name="Riley R."/>
            <person name="Andreopoulos W."/>
            <person name="He G."/>
            <person name="Johnson J."/>
            <person name="Barry K.W."/>
            <person name="Grigoriev I.V."/>
            <person name="Nagy L."/>
            <person name="Hibbett D."/>
            <person name="Henrissat B."/>
            <person name="Matheny P.B."/>
            <person name="Labbe J."/>
            <person name="Martin F."/>
        </authorList>
    </citation>
    <scope>NUCLEOTIDE SEQUENCE</scope>
    <source>
        <strain evidence="1">EC-137</strain>
    </source>
</reference>
<dbReference type="EMBL" id="MU273467">
    <property type="protein sequence ID" value="KAI0036924.1"/>
    <property type="molecule type" value="Genomic_DNA"/>
</dbReference>
<organism evidence="1 2">
    <name type="scientific">Vararia minispora EC-137</name>
    <dbReference type="NCBI Taxonomy" id="1314806"/>
    <lineage>
        <taxon>Eukaryota</taxon>
        <taxon>Fungi</taxon>
        <taxon>Dikarya</taxon>
        <taxon>Basidiomycota</taxon>
        <taxon>Agaricomycotina</taxon>
        <taxon>Agaricomycetes</taxon>
        <taxon>Russulales</taxon>
        <taxon>Lachnocladiaceae</taxon>
        <taxon>Vararia</taxon>
    </lineage>
</organism>
<sequence length="376" mass="40774">MVPPQATIGSNLPFGQWLFAFALVASLFFTWGFSYGIRKLVDVLNARFQKGAYLVFAPIGGAFVRRFGYKNGIHLGLMLYSLGAIFFWPSAKFEKYGGFVGCTFIGCGLSCLEFAANSYISVLGTSQYASMRLNLSQGFQSIASFAENATTLTNVQWVYLAVAAFGLFCHLPEIKKDTVEETLAASGCEVERQGSFWKQYHCIFGFVAQTFYVGAQVSVASFTVNFLSDSRASLLFSFLGVGVLRIVDPALTLSFYGIACSVLCSATGFAHGYGVVTLFLLFFFETTKGLGVHAKCGSGLIVMGVGGGAWYPSAQAAVADRVSTRRSYLVPFAGFFVMTLRGFEWRNVDQLAEAKAVIGALTAEGEKPTTEYKEIA</sequence>